<protein>
    <submittedName>
        <fullName evidence="2">Uncharacterized protein</fullName>
    </submittedName>
</protein>
<feature type="compositionally biased region" description="Acidic residues" evidence="1">
    <location>
        <begin position="42"/>
        <end position="54"/>
    </location>
</feature>
<reference evidence="2 3" key="1">
    <citation type="journal article" date="2018" name="Sci. Rep.">
        <title>Comparative analysis of the Pocillopora damicornis genome highlights role of immune system in coral evolution.</title>
        <authorList>
            <person name="Cunning R."/>
            <person name="Bay R.A."/>
            <person name="Gillette P."/>
            <person name="Baker A.C."/>
            <person name="Traylor-Knowles N."/>
        </authorList>
    </citation>
    <scope>NUCLEOTIDE SEQUENCE [LARGE SCALE GENOMIC DNA]</scope>
    <source>
        <strain evidence="2">RSMAS</strain>
        <tissue evidence="2">Whole animal</tissue>
    </source>
</reference>
<feature type="compositionally biased region" description="Acidic residues" evidence="1">
    <location>
        <begin position="8"/>
        <end position="18"/>
    </location>
</feature>
<evidence type="ECO:0000256" key="1">
    <source>
        <dbReference type="SAM" id="MobiDB-lite"/>
    </source>
</evidence>
<proteinExistence type="predicted"/>
<comment type="caution">
    <text evidence="2">The sequence shown here is derived from an EMBL/GenBank/DDBJ whole genome shotgun (WGS) entry which is preliminary data.</text>
</comment>
<evidence type="ECO:0000313" key="2">
    <source>
        <dbReference type="EMBL" id="RMX49501.1"/>
    </source>
</evidence>
<organism evidence="2 3">
    <name type="scientific">Pocillopora damicornis</name>
    <name type="common">Cauliflower coral</name>
    <name type="synonym">Millepora damicornis</name>
    <dbReference type="NCBI Taxonomy" id="46731"/>
    <lineage>
        <taxon>Eukaryota</taxon>
        <taxon>Metazoa</taxon>
        <taxon>Cnidaria</taxon>
        <taxon>Anthozoa</taxon>
        <taxon>Hexacorallia</taxon>
        <taxon>Scleractinia</taxon>
        <taxon>Astrocoeniina</taxon>
        <taxon>Pocilloporidae</taxon>
        <taxon>Pocillopora</taxon>
    </lineage>
</organism>
<keyword evidence="3" id="KW-1185">Reference proteome</keyword>
<feature type="region of interest" description="Disordered" evidence="1">
    <location>
        <begin position="1"/>
        <end position="80"/>
    </location>
</feature>
<name>A0A3M6U7A1_POCDA</name>
<dbReference type="AlphaFoldDB" id="A0A3M6U7A1"/>
<feature type="compositionally biased region" description="Basic and acidic residues" evidence="1">
    <location>
        <begin position="55"/>
        <end position="72"/>
    </location>
</feature>
<accession>A0A3M6U7A1</accession>
<evidence type="ECO:0000313" key="3">
    <source>
        <dbReference type="Proteomes" id="UP000275408"/>
    </source>
</evidence>
<dbReference type="Proteomes" id="UP000275408">
    <property type="component" value="Unassembled WGS sequence"/>
</dbReference>
<gene>
    <name evidence="2" type="ORF">pdam_00019468</name>
</gene>
<sequence length="140" mass="15800">MNENVENSGEESDNDSILDLDLNPDSVIRPFMFEPQHSSSSGEEEISVDEETQEDIQREPSTRSRPGNRERSSCGTVKRCQQKTRNNAGFSVLLNTDHLDPRVYKLKNSPCWHALRVCDWQVIDGLLSGLITVLVKGRKA</sequence>
<dbReference type="EMBL" id="RCHS01002116">
    <property type="protein sequence ID" value="RMX49501.1"/>
    <property type="molecule type" value="Genomic_DNA"/>
</dbReference>